<dbReference type="PROSITE" id="PS00217">
    <property type="entry name" value="SUGAR_TRANSPORT_2"/>
    <property type="match status" value="1"/>
</dbReference>
<feature type="transmembrane region" description="Helical" evidence="5">
    <location>
        <begin position="132"/>
        <end position="154"/>
    </location>
</feature>
<dbReference type="Pfam" id="PF07690">
    <property type="entry name" value="MFS_1"/>
    <property type="match status" value="1"/>
</dbReference>
<reference evidence="7 8" key="1">
    <citation type="submission" date="2019-09" db="EMBL/GenBank/DDBJ databases">
        <title>Goodfellowia gen. nov., a new genus of the Pseudonocardineae related to Actinoalloteichus, containing Goodfellowia coeruleoviolacea gen. nov., comb. nov. gen. nov., comb. nov.</title>
        <authorList>
            <person name="Labeda D."/>
        </authorList>
    </citation>
    <scope>NUCLEOTIDE SEQUENCE [LARGE SCALE GENOMIC DNA]</scope>
    <source>
        <strain evidence="7 8">AN110305</strain>
    </source>
</reference>
<dbReference type="AlphaFoldDB" id="A0A5B2XB51"/>
<feature type="transmembrane region" description="Helical" evidence="5">
    <location>
        <begin position="44"/>
        <end position="62"/>
    </location>
</feature>
<dbReference type="EMBL" id="VUOB01000036">
    <property type="protein sequence ID" value="KAA2260466.1"/>
    <property type="molecule type" value="Genomic_DNA"/>
</dbReference>
<dbReference type="Proteomes" id="UP000323454">
    <property type="component" value="Unassembled WGS sequence"/>
</dbReference>
<feature type="transmembrane region" description="Helical" evidence="5">
    <location>
        <begin position="160"/>
        <end position="179"/>
    </location>
</feature>
<comment type="subcellular location">
    <subcellularLocation>
        <location evidence="1">Cell membrane</location>
        <topology evidence="1">Multi-pass membrane protein</topology>
    </subcellularLocation>
</comment>
<evidence type="ECO:0000313" key="8">
    <source>
        <dbReference type="Proteomes" id="UP000323454"/>
    </source>
</evidence>
<feature type="transmembrane region" description="Helical" evidence="5">
    <location>
        <begin position="364"/>
        <end position="383"/>
    </location>
</feature>
<feature type="transmembrane region" description="Helical" evidence="5">
    <location>
        <begin position="9"/>
        <end position="32"/>
    </location>
</feature>
<evidence type="ECO:0000259" key="6">
    <source>
        <dbReference type="PROSITE" id="PS50850"/>
    </source>
</evidence>
<keyword evidence="8" id="KW-1185">Reference proteome</keyword>
<keyword evidence="2 5" id="KW-0812">Transmembrane</keyword>
<gene>
    <name evidence="7" type="ORF">F0L68_20245</name>
</gene>
<dbReference type="SUPFAM" id="SSF103473">
    <property type="entry name" value="MFS general substrate transporter"/>
    <property type="match status" value="1"/>
</dbReference>
<name>A0A5B2XB51_9PSEU</name>
<dbReference type="InterPro" id="IPR005829">
    <property type="entry name" value="Sugar_transporter_CS"/>
</dbReference>
<dbReference type="PANTHER" id="PTHR23508:SF10">
    <property type="entry name" value="CARBOXYLIC ACID TRANSPORTER PROTEIN HOMOLOG"/>
    <property type="match status" value="1"/>
</dbReference>
<feature type="transmembrane region" description="Helical" evidence="5">
    <location>
        <begin position="333"/>
        <end position="358"/>
    </location>
</feature>
<dbReference type="PANTHER" id="PTHR23508">
    <property type="entry name" value="CARBOXYLIC ACID TRANSPORTER PROTEIN HOMOLOG"/>
    <property type="match status" value="1"/>
</dbReference>
<feature type="transmembrane region" description="Helical" evidence="5">
    <location>
        <begin position="211"/>
        <end position="231"/>
    </location>
</feature>
<organism evidence="7 8">
    <name type="scientific">Solihabitans fulvus</name>
    <dbReference type="NCBI Taxonomy" id="1892852"/>
    <lineage>
        <taxon>Bacteria</taxon>
        <taxon>Bacillati</taxon>
        <taxon>Actinomycetota</taxon>
        <taxon>Actinomycetes</taxon>
        <taxon>Pseudonocardiales</taxon>
        <taxon>Pseudonocardiaceae</taxon>
        <taxon>Solihabitans</taxon>
    </lineage>
</organism>
<reference evidence="7 8" key="2">
    <citation type="submission" date="2019-09" db="EMBL/GenBank/DDBJ databases">
        <authorList>
            <person name="Jin C."/>
        </authorList>
    </citation>
    <scope>NUCLEOTIDE SEQUENCE [LARGE SCALE GENOMIC DNA]</scope>
    <source>
        <strain evidence="7 8">AN110305</strain>
    </source>
</reference>
<dbReference type="OrthoDB" id="9787026at2"/>
<dbReference type="GO" id="GO:0005886">
    <property type="term" value="C:plasma membrane"/>
    <property type="evidence" value="ECO:0007669"/>
    <property type="project" value="UniProtKB-SubCell"/>
</dbReference>
<dbReference type="InterPro" id="IPR036259">
    <property type="entry name" value="MFS_trans_sf"/>
</dbReference>
<feature type="transmembrane region" description="Helical" evidence="5">
    <location>
        <begin position="243"/>
        <end position="267"/>
    </location>
</feature>
<dbReference type="RefSeq" id="WP_149851190.1">
    <property type="nucleotide sequence ID" value="NZ_VUOB01000036.1"/>
</dbReference>
<protein>
    <submittedName>
        <fullName evidence="7">Aromatic acid/H+ symport family MFS transporter</fullName>
    </submittedName>
</protein>
<evidence type="ECO:0000256" key="3">
    <source>
        <dbReference type="ARBA" id="ARBA00022989"/>
    </source>
</evidence>
<feature type="transmembrane region" description="Helical" evidence="5">
    <location>
        <begin position="74"/>
        <end position="94"/>
    </location>
</feature>
<dbReference type="InterPro" id="IPR020846">
    <property type="entry name" value="MFS_dom"/>
</dbReference>
<evidence type="ECO:0000256" key="5">
    <source>
        <dbReference type="SAM" id="Phobius"/>
    </source>
</evidence>
<proteinExistence type="predicted"/>
<dbReference type="Gene3D" id="1.20.1250.20">
    <property type="entry name" value="MFS general substrate transporter like domains"/>
    <property type="match status" value="2"/>
</dbReference>
<feature type="transmembrane region" description="Helical" evidence="5">
    <location>
        <begin position="274"/>
        <end position="292"/>
    </location>
</feature>
<feature type="transmembrane region" description="Helical" evidence="5">
    <location>
        <begin position="298"/>
        <end position="321"/>
    </location>
</feature>
<dbReference type="PROSITE" id="PS50850">
    <property type="entry name" value="MFS"/>
    <property type="match status" value="1"/>
</dbReference>
<accession>A0A5B2XB51</accession>
<evidence type="ECO:0000313" key="7">
    <source>
        <dbReference type="EMBL" id="KAA2260466.1"/>
    </source>
</evidence>
<evidence type="ECO:0000256" key="4">
    <source>
        <dbReference type="ARBA" id="ARBA00023136"/>
    </source>
</evidence>
<keyword evidence="3 5" id="KW-1133">Transmembrane helix</keyword>
<evidence type="ECO:0000256" key="2">
    <source>
        <dbReference type="ARBA" id="ARBA00022692"/>
    </source>
</evidence>
<dbReference type="InterPro" id="IPR011701">
    <property type="entry name" value="MFS"/>
</dbReference>
<feature type="transmembrane region" description="Helical" evidence="5">
    <location>
        <begin position="100"/>
        <end position="120"/>
    </location>
</feature>
<dbReference type="GO" id="GO:0046943">
    <property type="term" value="F:carboxylic acid transmembrane transporter activity"/>
    <property type="evidence" value="ECO:0007669"/>
    <property type="project" value="TreeGrafter"/>
</dbReference>
<dbReference type="CDD" id="cd17365">
    <property type="entry name" value="MFS_PcaK_like"/>
    <property type="match status" value="1"/>
</dbReference>
<sequence>MSGRWVRSLAWAAVLLDGFDLVVLGTVLPVLLRDKEWGLTPASASVVSTVGLIGMTVGALVIGTVTDVVGRRKALTLAVASFSAFTLLCAFASSATAFGALRFLAGLGLGGCLPTAITLVGESSEPARRGRATTWLMTGYHVGAVVTALLGIVVVPALGWRALFVIGSVPALVLVPLMLRHLPESRAFTAPKPVRVVVTSLFRPGWARATLAFWVTSFMGLLLVYGLNTWLPQIMRAAGYPLGTALGLLLTLNVGAIVGLVAAGAVADRVGVRPAAIAWFALSTVFLALLSLRLPGPGIYAAVFLAGCFVFSAQVLVYAYVARTYGDANRATGLGWAAGIGRIGAICGPLLGGVLLTAGLANPWGFFAFAAVAALGATAVALVRARSDLGTSAQLRPVRPGHLD</sequence>
<comment type="caution">
    <text evidence="7">The sequence shown here is derived from an EMBL/GenBank/DDBJ whole genome shotgun (WGS) entry which is preliminary data.</text>
</comment>
<keyword evidence="4 5" id="KW-0472">Membrane</keyword>
<evidence type="ECO:0000256" key="1">
    <source>
        <dbReference type="ARBA" id="ARBA00004651"/>
    </source>
</evidence>
<feature type="domain" description="Major facilitator superfamily (MFS) profile" evidence="6">
    <location>
        <begin position="6"/>
        <end position="388"/>
    </location>
</feature>